<reference evidence="2" key="2">
    <citation type="submission" date="2016-05" db="EMBL/GenBank/DDBJ databases">
        <title>Comparative analysis highlights variable genome content of wheat rusts and divergence of the mating loci.</title>
        <authorList>
            <person name="Cuomo C.A."/>
            <person name="Bakkeren G."/>
            <person name="Szabo L."/>
            <person name="Khalil H."/>
            <person name="Joly D."/>
            <person name="Goldberg J."/>
            <person name="Young S."/>
            <person name="Zeng Q."/>
            <person name="Fellers J."/>
        </authorList>
    </citation>
    <scope>NUCLEOTIDE SEQUENCE [LARGE SCALE GENOMIC DNA]</scope>
    <source>
        <strain evidence="2">1-1 BBBD Race 1</strain>
    </source>
</reference>
<proteinExistence type="predicted"/>
<reference evidence="2" key="1">
    <citation type="submission" date="2009-11" db="EMBL/GenBank/DDBJ databases">
        <authorList>
            <consortium name="The Broad Institute Genome Sequencing Platform"/>
            <person name="Ward D."/>
            <person name="Feldgarden M."/>
            <person name="Earl A."/>
            <person name="Young S.K."/>
            <person name="Zeng Q."/>
            <person name="Koehrsen M."/>
            <person name="Alvarado L."/>
            <person name="Berlin A."/>
            <person name="Bochicchio J."/>
            <person name="Borenstein D."/>
            <person name="Chapman S.B."/>
            <person name="Chen Z."/>
            <person name="Engels R."/>
            <person name="Freedman E."/>
            <person name="Gellesch M."/>
            <person name="Goldberg J."/>
            <person name="Griggs A."/>
            <person name="Gujja S."/>
            <person name="Heilman E."/>
            <person name="Heiman D."/>
            <person name="Hepburn T."/>
            <person name="Howarth C."/>
            <person name="Jen D."/>
            <person name="Larson L."/>
            <person name="Lewis B."/>
            <person name="Mehta T."/>
            <person name="Park D."/>
            <person name="Pearson M."/>
            <person name="Roberts A."/>
            <person name="Saif S."/>
            <person name="Shea T."/>
            <person name="Shenoy N."/>
            <person name="Sisk P."/>
            <person name="Stolte C."/>
            <person name="Sykes S."/>
            <person name="Thomson T."/>
            <person name="Walk T."/>
            <person name="White J."/>
            <person name="Yandava C."/>
            <person name="Izard J."/>
            <person name="Baranova O.V."/>
            <person name="Blanton J.M."/>
            <person name="Tanner A.C."/>
            <person name="Dewhirst F.E."/>
            <person name="Haas B."/>
            <person name="Nusbaum C."/>
            <person name="Birren B."/>
        </authorList>
    </citation>
    <scope>NUCLEOTIDE SEQUENCE [LARGE SCALE GENOMIC DNA]</scope>
    <source>
        <strain evidence="2">1-1 BBBD Race 1</strain>
    </source>
</reference>
<evidence type="ECO:0000313" key="4">
    <source>
        <dbReference type="Proteomes" id="UP000005240"/>
    </source>
</evidence>
<dbReference type="Proteomes" id="UP000005240">
    <property type="component" value="Unassembled WGS sequence"/>
</dbReference>
<feature type="region of interest" description="Disordered" evidence="1">
    <location>
        <begin position="97"/>
        <end position="127"/>
    </location>
</feature>
<dbReference type="AlphaFoldDB" id="A0A180GAC4"/>
<gene>
    <name evidence="2" type="ORF">PTTG_28690</name>
</gene>
<dbReference type="PANTHER" id="PTHR38699:SF1">
    <property type="entry name" value="MITOPHAGY RECEPTOR ATG43"/>
    <property type="match status" value="1"/>
</dbReference>
<feature type="region of interest" description="Disordered" evidence="1">
    <location>
        <begin position="1"/>
        <end position="57"/>
    </location>
</feature>
<evidence type="ECO:0000256" key="1">
    <source>
        <dbReference type="SAM" id="MobiDB-lite"/>
    </source>
</evidence>
<organism evidence="2">
    <name type="scientific">Puccinia triticina (isolate 1-1 / race 1 (BBBD))</name>
    <name type="common">Brown leaf rust fungus</name>
    <dbReference type="NCBI Taxonomy" id="630390"/>
    <lineage>
        <taxon>Eukaryota</taxon>
        <taxon>Fungi</taxon>
        <taxon>Dikarya</taxon>
        <taxon>Basidiomycota</taxon>
        <taxon>Pucciniomycotina</taxon>
        <taxon>Pucciniomycetes</taxon>
        <taxon>Pucciniales</taxon>
        <taxon>Pucciniaceae</taxon>
        <taxon>Puccinia</taxon>
    </lineage>
</organism>
<dbReference type="InterPro" id="IPR013898">
    <property type="entry name" value="Atg43"/>
</dbReference>
<dbReference type="STRING" id="630390.A0A180GAC4"/>
<dbReference type="EnsemblFungi" id="PTTG_28690-t43_1">
    <property type="protein sequence ID" value="PTTG_28690-t43_1-p1"/>
    <property type="gene ID" value="PTTG_28690"/>
</dbReference>
<dbReference type="GO" id="GO:0000423">
    <property type="term" value="P:mitophagy"/>
    <property type="evidence" value="ECO:0007669"/>
    <property type="project" value="InterPro"/>
</dbReference>
<keyword evidence="4" id="KW-1185">Reference proteome</keyword>
<feature type="compositionally biased region" description="Basic and acidic residues" evidence="1">
    <location>
        <begin position="97"/>
        <end position="107"/>
    </location>
</feature>
<dbReference type="GO" id="GO:0140580">
    <property type="term" value="F:mitochondrion autophagosome adaptor activity"/>
    <property type="evidence" value="ECO:0007669"/>
    <property type="project" value="InterPro"/>
</dbReference>
<reference evidence="3" key="4">
    <citation type="submission" date="2025-05" db="UniProtKB">
        <authorList>
            <consortium name="EnsemblFungi"/>
        </authorList>
    </citation>
    <scope>IDENTIFICATION</scope>
    <source>
        <strain evidence="3">isolate 1-1 / race 1 (BBBD)</strain>
    </source>
</reference>
<evidence type="ECO:0000313" key="3">
    <source>
        <dbReference type="EnsemblFungi" id="PTTG_28690-t43_1-p1"/>
    </source>
</evidence>
<accession>A0A180GAC4</accession>
<feature type="compositionally biased region" description="Low complexity" evidence="1">
    <location>
        <begin position="31"/>
        <end position="41"/>
    </location>
</feature>
<name>A0A180GAC4_PUCT1</name>
<dbReference type="EMBL" id="ADAS02000128">
    <property type="protein sequence ID" value="OAV89439.1"/>
    <property type="molecule type" value="Genomic_DNA"/>
</dbReference>
<dbReference type="VEuPathDB" id="FungiDB:PTTG_28690"/>
<dbReference type="PANTHER" id="PTHR38699">
    <property type="entry name" value="CHROMOSOME 1, WHOLE GENOME SHOTGUN SEQUENCE"/>
    <property type="match status" value="1"/>
</dbReference>
<sequence length="227" mass="25567">MTSIDPSHFASLGVGSSDTRTHGAATHPVRVDNLVPSPSSSDLDEDENLPSPTSSFFDPKDLPHRLSAIHLPDLRFEQGYLMSLMPFFHFDHAKPLDKQKQPADDSPRSSQPYVFGQDDLVPKEASDATSTEADNYYFGPNFRVEWKMVVYVTLRDQLLYPLIQGCLWGSASLVLSHFWRIRANRRPKPTREIAPESLDPIHAKRGTIWDRFIGSMWGGIQTNVTLS</sequence>
<dbReference type="OrthoDB" id="10257284at2759"/>
<evidence type="ECO:0000313" key="2">
    <source>
        <dbReference type="EMBL" id="OAV89439.1"/>
    </source>
</evidence>
<reference evidence="3 4" key="3">
    <citation type="journal article" date="2017" name="G3 (Bethesda)">
        <title>Comparative analysis highlights variable genome content of wheat rusts and divergence of the mating loci.</title>
        <authorList>
            <person name="Cuomo C.A."/>
            <person name="Bakkeren G."/>
            <person name="Khalil H.B."/>
            <person name="Panwar V."/>
            <person name="Joly D."/>
            <person name="Linning R."/>
            <person name="Sakthikumar S."/>
            <person name="Song X."/>
            <person name="Adiconis X."/>
            <person name="Fan L."/>
            <person name="Goldberg J.M."/>
            <person name="Levin J.Z."/>
            <person name="Young S."/>
            <person name="Zeng Q."/>
            <person name="Anikster Y."/>
            <person name="Bruce M."/>
            <person name="Wang M."/>
            <person name="Yin C."/>
            <person name="McCallum B."/>
            <person name="Szabo L.J."/>
            <person name="Hulbert S."/>
            <person name="Chen X."/>
            <person name="Fellers J.P."/>
        </authorList>
    </citation>
    <scope>NUCLEOTIDE SEQUENCE</scope>
    <source>
        <strain evidence="3">isolate 1-1 / race 1 (BBBD)</strain>
        <strain evidence="4">Isolate 1-1 / race 1 (BBBD)</strain>
    </source>
</reference>
<protein>
    <submittedName>
        <fullName evidence="2 3">Uncharacterized protein</fullName>
    </submittedName>
</protein>